<protein>
    <submittedName>
        <fullName evidence="2">Uncharacterized protein</fullName>
    </submittedName>
</protein>
<dbReference type="EMBL" id="ML977316">
    <property type="protein sequence ID" value="KAF2118958.1"/>
    <property type="molecule type" value="Genomic_DNA"/>
</dbReference>
<feature type="compositionally biased region" description="Basic residues" evidence="1">
    <location>
        <begin position="271"/>
        <end position="288"/>
    </location>
</feature>
<feature type="compositionally biased region" description="Basic and acidic residues" evidence="1">
    <location>
        <begin position="328"/>
        <end position="342"/>
    </location>
</feature>
<feature type="compositionally biased region" description="Basic and acidic residues" evidence="1">
    <location>
        <begin position="95"/>
        <end position="123"/>
    </location>
</feature>
<organism evidence="2 3">
    <name type="scientific">Lophiotrema nucula</name>
    <dbReference type="NCBI Taxonomy" id="690887"/>
    <lineage>
        <taxon>Eukaryota</taxon>
        <taxon>Fungi</taxon>
        <taxon>Dikarya</taxon>
        <taxon>Ascomycota</taxon>
        <taxon>Pezizomycotina</taxon>
        <taxon>Dothideomycetes</taxon>
        <taxon>Pleosporomycetidae</taxon>
        <taxon>Pleosporales</taxon>
        <taxon>Lophiotremataceae</taxon>
        <taxon>Lophiotrema</taxon>
    </lineage>
</organism>
<dbReference type="OrthoDB" id="5226996at2759"/>
<accession>A0A6A5ZKI6</accession>
<evidence type="ECO:0000256" key="1">
    <source>
        <dbReference type="SAM" id="MobiDB-lite"/>
    </source>
</evidence>
<feature type="compositionally biased region" description="Low complexity" evidence="1">
    <location>
        <begin position="217"/>
        <end position="230"/>
    </location>
</feature>
<gene>
    <name evidence="2" type="ORF">BDV96DRAFT_568810</name>
</gene>
<dbReference type="AlphaFoldDB" id="A0A6A5ZKI6"/>
<reference evidence="2" key="1">
    <citation type="journal article" date="2020" name="Stud. Mycol.">
        <title>101 Dothideomycetes genomes: a test case for predicting lifestyles and emergence of pathogens.</title>
        <authorList>
            <person name="Haridas S."/>
            <person name="Albert R."/>
            <person name="Binder M."/>
            <person name="Bloem J."/>
            <person name="Labutti K."/>
            <person name="Salamov A."/>
            <person name="Andreopoulos B."/>
            <person name="Baker S."/>
            <person name="Barry K."/>
            <person name="Bills G."/>
            <person name="Bluhm B."/>
            <person name="Cannon C."/>
            <person name="Castanera R."/>
            <person name="Culley D."/>
            <person name="Daum C."/>
            <person name="Ezra D."/>
            <person name="Gonzalez J."/>
            <person name="Henrissat B."/>
            <person name="Kuo A."/>
            <person name="Liang C."/>
            <person name="Lipzen A."/>
            <person name="Lutzoni F."/>
            <person name="Magnuson J."/>
            <person name="Mondo S."/>
            <person name="Nolan M."/>
            <person name="Ohm R."/>
            <person name="Pangilinan J."/>
            <person name="Park H.-J."/>
            <person name="Ramirez L."/>
            <person name="Alfaro M."/>
            <person name="Sun H."/>
            <person name="Tritt A."/>
            <person name="Yoshinaga Y."/>
            <person name="Zwiers L.-H."/>
            <person name="Turgeon B."/>
            <person name="Goodwin S."/>
            <person name="Spatafora J."/>
            <person name="Crous P."/>
            <person name="Grigoriev I."/>
        </authorList>
    </citation>
    <scope>NUCLEOTIDE SEQUENCE</scope>
    <source>
        <strain evidence="2">CBS 627.86</strain>
    </source>
</reference>
<feature type="region of interest" description="Disordered" evidence="1">
    <location>
        <begin position="94"/>
        <end position="342"/>
    </location>
</feature>
<proteinExistence type="predicted"/>
<keyword evidence="3" id="KW-1185">Reference proteome</keyword>
<sequence length="342" mass="37396">MADEMVAGETPVSRTSRFKEGTMNSTLSIHPPPTDVYWTELAVPAVAPPIRPSMSSTATNTTTATASSTQSAFGRFSRAIGNFFQSTSFSGLGKRKADQMVDKENQRDDRKEAAERAYQEAKELGLLPQPKVFHRPIARPRPKPASSAGTPIDTPLRTLRATPSKKDLQKQVKLSRKVSDLEHKLAEAKRELTLVLSPNFNSPRPSTSAPPLPPTPNSSRPSTSPSKPAAKITKKRKASRDDEDNEDEEFAYKPVATEEDSEFEASDKPTRKPSKKLKRSSRLAKKKSNATLKENVMIVVPDGVTVPPLPEIPNGVAGKRVAVSRSPRKGDDGYGGLEHEMF</sequence>
<feature type="compositionally biased region" description="Basic and acidic residues" evidence="1">
    <location>
        <begin position="177"/>
        <end position="192"/>
    </location>
</feature>
<feature type="region of interest" description="Disordered" evidence="1">
    <location>
        <begin position="1"/>
        <end position="28"/>
    </location>
</feature>
<evidence type="ECO:0000313" key="2">
    <source>
        <dbReference type="EMBL" id="KAF2118958.1"/>
    </source>
</evidence>
<evidence type="ECO:0000313" key="3">
    <source>
        <dbReference type="Proteomes" id="UP000799770"/>
    </source>
</evidence>
<dbReference type="Proteomes" id="UP000799770">
    <property type="component" value="Unassembled WGS sequence"/>
</dbReference>
<name>A0A6A5ZKI6_9PLEO</name>
<feature type="compositionally biased region" description="Basic residues" evidence="1">
    <location>
        <begin position="132"/>
        <end position="142"/>
    </location>
</feature>